<dbReference type="InterPro" id="IPR043502">
    <property type="entry name" value="DNA/RNA_pol_sf"/>
</dbReference>
<feature type="region of interest" description="Disordered" evidence="1">
    <location>
        <begin position="888"/>
        <end position="955"/>
    </location>
</feature>
<dbReference type="PANTHER" id="PTHR30461">
    <property type="entry name" value="DNA-INVERTASE FROM LAMBDOID PROPHAGE"/>
    <property type="match status" value="1"/>
</dbReference>
<dbReference type="Pfam" id="PF07508">
    <property type="entry name" value="Recombinase"/>
    <property type="match status" value="1"/>
</dbReference>
<name>A0A8X6GRG2_TRICU</name>
<dbReference type="InterPro" id="IPR006119">
    <property type="entry name" value="Resolv_N"/>
</dbReference>
<accession>A0A8X6GRG2</accession>
<feature type="compositionally biased region" description="Polar residues" evidence="1">
    <location>
        <begin position="1508"/>
        <end position="1532"/>
    </location>
</feature>
<feature type="compositionally biased region" description="Basic and acidic residues" evidence="1">
    <location>
        <begin position="1588"/>
        <end position="1599"/>
    </location>
</feature>
<keyword evidence="4" id="KW-1185">Reference proteome</keyword>
<dbReference type="OrthoDB" id="6980819at2759"/>
<dbReference type="Pfam" id="PF13408">
    <property type="entry name" value="Zn_ribbon_recom"/>
    <property type="match status" value="1"/>
</dbReference>
<organism evidence="3 4">
    <name type="scientific">Trichonephila clavata</name>
    <name type="common">Joro spider</name>
    <name type="synonym">Nephila clavata</name>
    <dbReference type="NCBI Taxonomy" id="2740835"/>
    <lineage>
        <taxon>Eukaryota</taxon>
        <taxon>Metazoa</taxon>
        <taxon>Ecdysozoa</taxon>
        <taxon>Arthropoda</taxon>
        <taxon>Chelicerata</taxon>
        <taxon>Arachnida</taxon>
        <taxon>Araneae</taxon>
        <taxon>Araneomorphae</taxon>
        <taxon>Entelegynae</taxon>
        <taxon>Araneoidea</taxon>
        <taxon>Nephilidae</taxon>
        <taxon>Trichonephila</taxon>
    </lineage>
</organism>
<sequence>MKRKQYQPQPVKRVYIPKAGSKEKRGLGIPSTEDKLVQIMLKKILENIYEANFLDSSYGFRPGRNCHQAKAGAEAVFLNYEINDNPESQLLLQMQGMIAEYERAKIMERSRRGKIYAANKGCVSVMGGAPYGYRYIDKCTGVGQALFEINEEEADVVRKVFLWVGRERASIGEVCRRLNTMSIITRTGKKCWDRSVIWGMLKNPAYKGQAAFGKTKVGVKLQHIRPQRHSCEQPKDNYSIYPVEKANWIYVKVPNIVNEDVFDIVQEQLAENRKIARTRERGAKYLLQGLIVCKCCRYAYYGSPVRNKRGEKVDHYAYYRCIGRDSYRFGGNKICDNKHIRTDALETAVWEEVKHLLKNPNRILEEYKRKLSEFKRSSWDKKSDLLEKQENKLQRGIARLIDSYAQEYISQEEFEPRVKAMKQSLKAIEEEKKRIFDQKKLKQELTLVVTNLEDFSSNITSNLDNADWITKRDIIRTLVKRIEINLENVNVVFRVKELPDSSGHNGEEKKNLQHCWGSSSSTTGAGSSKDKKDKKIVGLFASGTNTKEYLRRIGEEIIKQHYGTKEVAGRFYNLNYFPFVLGANPDKEYLSNGIVKVKLAYSTNNEVIRNLKVHFANEFERAVKSKVVARLQKAGITKEGASEWVIGTVKTGVIGSPYLYCIAFSDEYLKRKYDSETFEVLKGMYIQEFNSRLKECGLKSSGFYEYKDDMLYIKDVSDKVVKSVAEYVKKEVAFDFRTPGSVESKVENCKNILSDLILRFAGRFVNGYDYDTFTDENKIKNGHSFALIPFIEIDDGQFETLSFNDAGKINRVFNKEIPNSFTNSNFISDIRGKTANLQFADCKEPVYAFSNKGIAQLLPKIMESPIAYNQINGCFEFAVDLENFKRRGSSRSSSTVTSPFNSPTHACSSGLETPPKSRKRNRDSGIGESPPRLEDSVAHSSSSDPRSSFEEIQEPQSCFPRQGALLYHNVGAAEVVAAENVPAGTSAWSQPMDPWSSSASSAGLSLCQPSRPSSWKGASESGSAWTSQPIGFWSSQSTSGNQWMPSQQLTEPGPSCSFWQKPSQVSSFMVNESSSSGCKTSNELPPSNKLNNKEKELIEALLYTFNLTNYTFGDVYTNFFAKDGKIVSLLHDNVDREKYLQKVKASIIKKYYETKKEARELYDLDEFPFKLNCEEKQGKTVVANISSGALSNLKILFSQKFGKNVDAIDISAVKKVEKREKDEWVDRQLLNKDSLEEACQDCFPDEEAMKIIPIAFEEGEYVLDRSRDTCEVKLLLREQLRRFRNTSVAGKGESGDKPLTKEEKELFKALLYWFNLNNYTFEYTHTNFTVKNGEIATFTDNGFNVKEYLQELRDSTIKDYCVTEEEAYDLNEFPFKFLSNCKKNQGTTVVANISSGVLLNLKKLFIQEYKKKVEIKDIDINIVEEDVKSKKDLWVNSQVQKLGVRPREAITTCYPDESALEHIPIIRDKGGYRLDHTYSAKEVKSFLQGYAKGTSKAKKMKSEDNKDSGYSSGFVTDAENVSSKAEATTSGYESMGCENTGKKSLKRKSPSPEDGGSPGKSLRSENSNSSSEEARDSPRSNLSDSEPEQVREQLSKTGI</sequence>
<dbReference type="PROSITE" id="PS51737">
    <property type="entry name" value="RECOMBINASE_DNA_BIND"/>
    <property type="match status" value="1"/>
</dbReference>
<dbReference type="InterPro" id="IPR050639">
    <property type="entry name" value="SSR_resolvase"/>
</dbReference>
<comment type="caution">
    <text evidence="3">The sequence shown here is derived from an EMBL/GenBank/DDBJ whole genome shotgun (WGS) entry which is preliminary data.</text>
</comment>
<feature type="region of interest" description="Disordered" evidence="1">
    <location>
        <begin position="1494"/>
        <end position="1599"/>
    </location>
</feature>
<feature type="domain" description="Recombinase" evidence="2">
    <location>
        <begin position="130"/>
        <end position="275"/>
    </location>
</feature>
<evidence type="ECO:0000256" key="1">
    <source>
        <dbReference type="SAM" id="MobiDB-lite"/>
    </source>
</evidence>
<feature type="compositionally biased region" description="Basic and acidic residues" evidence="1">
    <location>
        <begin position="500"/>
        <end position="511"/>
    </location>
</feature>
<dbReference type="InterPro" id="IPR036162">
    <property type="entry name" value="Resolvase-like_N_sf"/>
</dbReference>
<evidence type="ECO:0000313" key="3">
    <source>
        <dbReference type="EMBL" id="GFR08309.1"/>
    </source>
</evidence>
<feature type="region of interest" description="Disordered" evidence="1">
    <location>
        <begin position="500"/>
        <end position="530"/>
    </location>
</feature>
<evidence type="ECO:0000313" key="4">
    <source>
        <dbReference type="Proteomes" id="UP000887116"/>
    </source>
</evidence>
<reference evidence="3" key="1">
    <citation type="submission" date="2020-07" db="EMBL/GenBank/DDBJ databases">
        <title>Multicomponent nature underlies the extraordinary mechanical properties of spider dragline silk.</title>
        <authorList>
            <person name="Kono N."/>
            <person name="Nakamura H."/>
            <person name="Mori M."/>
            <person name="Yoshida Y."/>
            <person name="Ohtoshi R."/>
            <person name="Malay A.D."/>
            <person name="Moran D.A.P."/>
            <person name="Tomita M."/>
            <person name="Numata K."/>
            <person name="Arakawa K."/>
        </authorList>
    </citation>
    <scope>NUCLEOTIDE SEQUENCE</scope>
</reference>
<proteinExistence type="predicted"/>
<dbReference type="GO" id="GO:0071897">
    <property type="term" value="P:DNA biosynthetic process"/>
    <property type="evidence" value="ECO:0007669"/>
    <property type="project" value="UniProtKB-ARBA"/>
</dbReference>
<dbReference type="Proteomes" id="UP000887116">
    <property type="component" value="Unassembled WGS sequence"/>
</dbReference>
<dbReference type="SUPFAM" id="SSF56672">
    <property type="entry name" value="DNA/RNA polymerases"/>
    <property type="match status" value="1"/>
</dbReference>
<dbReference type="Pfam" id="PF00239">
    <property type="entry name" value="Resolvase"/>
    <property type="match status" value="1"/>
</dbReference>
<dbReference type="Gene3D" id="3.90.1750.20">
    <property type="entry name" value="Putative Large Serine Recombinase, Chain B, Domain 2"/>
    <property type="match status" value="1"/>
</dbReference>
<dbReference type="InterPro" id="IPR011109">
    <property type="entry name" value="DNA_bind_recombinase_dom"/>
</dbReference>
<dbReference type="PANTHER" id="PTHR30461:SF23">
    <property type="entry name" value="DNA RECOMBINASE-RELATED"/>
    <property type="match status" value="1"/>
</dbReference>
<feature type="region of interest" description="Disordered" evidence="1">
    <location>
        <begin position="999"/>
        <end position="1022"/>
    </location>
</feature>
<dbReference type="EMBL" id="BMAO01026297">
    <property type="protein sequence ID" value="GFR08309.1"/>
    <property type="molecule type" value="Genomic_DNA"/>
</dbReference>
<gene>
    <name evidence="3" type="primary">WD_0838</name>
    <name evidence="3" type="ORF">TNCT_112701</name>
</gene>
<dbReference type="GO" id="GO:0003677">
    <property type="term" value="F:DNA binding"/>
    <property type="evidence" value="ECO:0007669"/>
    <property type="project" value="InterPro"/>
</dbReference>
<protein>
    <recommendedName>
        <fullName evidence="2">Recombinase domain-containing protein</fullName>
    </recommendedName>
</protein>
<dbReference type="InterPro" id="IPR025827">
    <property type="entry name" value="Zn_ribbon_recom_dom"/>
</dbReference>
<feature type="compositionally biased region" description="Polar residues" evidence="1">
    <location>
        <begin position="895"/>
        <end position="911"/>
    </location>
</feature>
<dbReference type="GO" id="GO:0000150">
    <property type="term" value="F:DNA strand exchange activity"/>
    <property type="evidence" value="ECO:0007669"/>
    <property type="project" value="InterPro"/>
</dbReference>
<dbReference type="SUPFAM" id="SSF53041">
    <property type="entry name" value="Resolvase-like"/>
    <property type="match status" value="1"/>
</dbReference>
<evidence type="ECO:0000259" key="2">
    <source>
        <dbReference type="PROSITE" id="PS51737"/>
    </source>
</evidence>
<dbReference type="InterPro" id="IPR038109">
    <property type="entry name" value="DNA_bind_recomb_sf"/>
</dbReference>
<feature type="compositionally biased region" description="Low complexity" evidence="1">
    <location>
        <begin position="517"/>
        <end position="527"/>
    </location>
</feature>